<dbReference type="InterPro" id="IPR015354">
    <property type="entry name" value="DNA_partition_ParG"/>
</dbReference>
<accession>A0A6N9T8Q0</accession>
<dbReference type="Gene3D" id="1.10.1220.10">
    <property type="entry name" value="Met repressor-like"/>
    <property type="match status" value="1"/>
</dbReference>
<keyword evidence="3" id="KW-1185">Reference proteome</keyword>
<organism evidence="2 3">
    <name type="scientific">Jiella pacifica</name>
    <dbReference type="NCBI Taxonomy" id="2696469"/>
    <lineage>
        <taxon>Bacteria</taxon>
        <taxon>Pseudomonadati</taxon>
        <taxon>Pseudomonadota</taxon>
        <taxon>Alphaproteobacteria</taxon>
        <taxon>Hyphomicrobiales</taxon>
        <taxon>Aurantimonadaceae</taxon>
        <taxon>Jiella</taxon>
    </lineage>
</organism>
<dbReference type="GO" id="GO:0006355">
    <property type="term" value="P:regulation of DNA-templated transcription"/>
    <property type="evidence" value="ECO:0007669"/>
    <property type="project" value="InterPro"/>
</dbReference>
<evidence type="ECO:0000313" key="3">
    <source>
        <dbReference type="Proteomes" id="UP000469011"/>
    </source>
</evidence>
<evidence type="ECO:0000313" key="2">
    <source>
        <dbReference type="EMBL" id="NDW07793.1"/>
    </source>
</evidence>
<evidence type="ECO:0000256" key="1">
    <source>
        <dbReference type="SAM" id="MobiDB-lite"/>
    </source>
</evidence>
<dbReference type="SUPFAM" id="SSF47598">
    <property type="entry name" value="Ribbon-helix-helix"/>
    <property type="match status" value="1"/>
</dbReference>
<feature type="region of interest" description="Disordered" evidence="1">
    <location>
        <begin position="1"/>
        <end position="36"/>
    </location>
</feature>
<dbReference type="InterPro" id="IPR013321">
    <property type="entry name" value="Arc_rbn_hlx_hlx"/>
</dbReference>
<dbReference type="EMBL" id="JAAAMG010000039">
    <property type="protein sequence ID" value="NDW07793.1"/>
    <property type="molecule type" value="Genomic_DNA"/>
</dbReference>
<gene>
    <name evidence="2" type="ORF">GTK09_25640</name>
</gene>
<feature type="compositionally biased region" description="Low complexity" evidence="1">
    <location>
        <begin position="8"/>
        <end position="22"/>
    </location>
</feature>
<proteinExistence type="predicted"/>
<dbReference type="Pfam" id="PF09274">
    <property type="entry name" value="ParG"/>
    <property type="match status" value="1"/>
</dbReference>
<dbReference type="Proteomes" id="UP000469011">
    <property type="component" value="Unassembled WGS sequence"/>
</dbReference>
<protein>
    <recommendedName>
        <fullName evidence="4">Plasmid segregation centromere-binding protein ParG</fullName>
    </recommendedName>
</protein>
<dbReference type="RefSeq" id="WP_163466248.1">
    <property type="nucleotide sequence ID" value="NZ_JAAAMG010000039.1"/>
</dbReference>
<comment type="caution">
    <text evidence="2">The sequence shown here is derived from an EMBL/GenBank/DDBJ whole genome shotgun (WGS) entry which is preliminary data.</text>
</comment>
<sequence length="91" mass="9953">MSKKVAFKPKPATTPAPTAAEAWVDQGGQTEGRAPLTVVPEAPEDKPRKMVRFTLDVDAELHSRMKVACAMKGEKMSDVLRAVLMKEFPAE</sequence>
<dbReference type="AlphaFoldDB" id="A0A6N9T8Q0"/>
<evidence type="ECO:0008006" key="4">
    <source>
        <dbReference type="Google" id="ProtNLM"/>
    </source>
</evidence>
<name>A0A6N9T8Q0_9HYPH</name>
<dbReference type="InterPro" id="IPR010985">
    <property type="entry name" value="Ribbon_hlx_hlx"/>
</dbReference>
<reference evidence="2 3" key="1">
    <citation type="submission" date="2020-01" db="EMBL/GenBank/DDBJ databases">
        <title>Jiella pacifica sp. nov.</title>
        <authorList>
            <person name="Xue Z."/>
            <person name="Zhu S."/>
            <person name="Chen J."/>
            <person name="Yang J."/>
        </authorList>
    </citation>
    <scope>NUCLEOTIDE SEQUENCE [LARGE SCALE GENOMIC DNA]</scope>
    <source>
        <strain evidence="2 3">40Bstr34</strain>
    </source>
</reference>